<reference evidence="1 2" key="1">
    <citation type="journal article" date="2023" name="Science">
        <title>Complex scaffold remodeling in plant triterpene biosynthesis.</title>
        <authorList>
            <person name="De La Pena R."/>
            <person name="Hodgson H."/>
            <person name="Liu J.C."/>
            <person name="Stephenson M.J."/>
            <person name="Martin A.C."/>
            <person name="Owen C."/>
            <person name="Harkess A."/>
            <person name="Leebens-Mack J."/>
            <person name="Jimenez L.E."/>
            <person name="Osbourn A."/>
            <person name="Sattely E.S."/>
        </authorList>
    </citation>
    <scope>NUCLEOTIDE SEQUENCE [LARGE SCALE GENOMIC DNA]</scope>
    <source>
        <strain evidence="2">cv. JPN11</strain>
        <tissue evidence="1">Leaf</tissue>
    </source>
</reference>
<evidence type="ECO:0000313" key="2">
    <source>
        <dbReference type="Proteomes" id="UP001164539"/>
    </source>
</evidence>
<keyword evidence="2" id="KW-1185">Reference proteome</keyword>
<sequence>MVSSREDVVDKVASDKLQDGPIAESVSETHALQSDQQVGTPPRILNKEPMAPPDTGHSMPTDQQRSISFITSEKASETTDIVHASQTGQEGSNPMIMREKVSEDGYNWRKYGQKLVRGNEFVRSYYKCTNSSCPAKKQLDCTHDGQIADTIYFGEHCHPKLPNLPLAVGFVVSIVEEKPDDSSSSIAKDKSSDAHGRTPLQIVPTDNPRLSVVSVSDGVKGSPLQSNKIKDEVDNGDRPGSKRRKKDNYNTSATIVERPSGEQRVVVQTLSEVDFVNDGYRWRKYGQKLVKGNPNPRNYYRCSSSGCAAKKHVERASHDPKLVITTYEGRHDHEMPPSRTVTHNVSGTNSNKTGHNGESATKLEENDHTCPDTAVHSSSDLPSKSSEEQNSQPGTIEGSDMGQDTVVHVSSCHKGGANDKSNCESETKSEQNGTVCRETNFSEQEQTPKTEAVQS</sequence>
<dbReference type="Proteomes" id="UP001164539">
    <property type="component" value="Chromosome 1"/>
</dbReference>
<accession>A0ACC1Z2A4</accession>
<proteinExistence type="predicted"/>
<name>A0ACC1Z2A4_MELAZ</name>
<gene>
    <name evidence="1" type="ORF">OWV82_002852</name>
</gene>
<dbReference type="EMBL" id="CM051394">
    <property type="protein sequence ID" value="KAJ4730180.1"/>
    <property type="molecule type" value="Genomic_DNA"/>
</dbReference>
<evidence type="ECO:0000313" key="1">
    <source>
        <dbReference type="EMBL" id="KAJ4730180.1"/>
    </source>
</evidence>
<comment type="caution">
    <text evidence="1">The sequence shown here is derived from an EMBL/GenBank/DDBJ whole genome shotgun (WGS) entry which is preliminary data.</text>
</comment>
<protein>
    <submittedName>
        <fullName evidence="1">WRKY transcription factor</fullName>
    </submittedName>
</protein>
<organism evidence="1 2">
    <name type="scientific">Melia azedarach</name>
    <name type="common">Chinaberry tree</name>
    <dbReference type="NCBI Taxonomy" id="155640"/>
    <lineage>
        <taxon>Eukaryota</taxon>
        <taxon>Viridiplantae</taxon>
        <taxon>Streptophyta</taxon>
        <taxon>Embryophyta</taxon>
        <taxon>Tracheophyta</taxon>
        <taxon>Spermatophyta</taxon>
        <taxon>Magnoliopsida</taxon>
        <taxon>eudicotyledons</taxon>
        <taxon>Gunneridae</taxon>
        <taxon>Pentapetalae</taxon>
        <taxon>rosids</taxon>
        <taxon>malvids</taxon>
        <taxon>Sapindales</taxon>
        <taxon>Meliaceae</taxon>
        <taxon>Melia</taxon>
    </lineage>
</organism>